<dbReference type="Proteomes" id="UP001225498">
    <property type="component" value="Unassembled WGS sequence"/>
</dbReference>
<keyword evidence="1" id="KW-0805">Transcription regulation</keyword>
<comment type="caution">
    <text evidence="5">The sequence shown here is derived from an EMBL/GenBank/DDBJ whole genome shotgun (WGS) entry which is preliminary data.</text>
</comment>
<dbReference type="AlphaFoldDB" id="A0AAI9G6W5"/>
<evidence type="ECO:0000256" key="3">
    <source>
        <dbReference type="ARBA" id="ARBA00023163"/>
    </source>
</evidence>
<name>A0AAI9G6W5_STEMA</name>
<dbReference type="PROSITE" id="PS00041">
    <property type="entry name" value="HTH_ARAC_FAMILY_1"/>
    <property type="match status" value="1"/>
</dbReference>
<sequence length="298" mass="32431">MNVSADTSAPDRLSSLLERFRVQAALFHSGPLCGRHVFEPQPGRAFLHILRQGEMEVRHPGGDIALPRLKIDTPSLLLYPQPLHHVFFNAPLDGPDFTCATLDFDGGARNPIVQSLPPVMVVPLAAIGELDDTLHLLFAEADRQRCGSRLLTNRLFEVALIQILRWVVDHPEAAGVSHGLMRGLSDARLARTLVAMHQAPQVEWTLPRMAATAGMSRSAFAAVFKEVMQATPAAYLLDWRLSLACAQLRAGVAVKQVAIEVGFADTASLSKAFRKRLGASPRAWLAASAAQAGQTREE</sequence>
<dbReference type="RefSeq" id="WP_005409826.1">
    <property type="nucleotide sequence ID" value="NZ_CP133414.1"/>
</dbReference>
<dbReference type="PROSITE" id="PS01124">
    <property type="entry name" value="HTH_ARAC_FAMILY_2"/>
    <property type="match status" value="1"/>
</dbReference>
<evidence type="ECO:0000313" key="5">
    <source>
        <dbReference type="EMBL" id="EKZ1929382.1"/>
    </source>
</evidence>
<gene>
    <name evidence="5" type="ORF">REH87_004453</name>
</gene>
<dbReference type="InterPro" id="IPR018062">
    <property type="entry name" value="HTH_AraC-typ_CS"/>
</dbReference>
<keyword evidence="3" id="KW-0804">Transcription</keyword>
<evidence type="ECO:0000313" key="6">
    <source>
        <dbReference type="Proteomes" id="UP001225498"/>
    </source>
</evidence>
<dbReference type="Pfam" id="PF12833">
    <property type="entry name" value="HTH_18"/>
    <property type="match status" value="1"/>
</dbReference>
<dbReference type="InterPro" id="IPR009057">
    <property type="entry name" value="Homeodomain-like_sf"/>
</dbReference>
<dbReference type="InterPro" id="IPR018060">
    <property type="entry name" value="HTH_AraC"/>
</dbReference>
<accession>A0AAI9G6W5</accession>
<dbReference type="SMART" id="SM00342">
    <property type="entry name" value="HTH_ARAC"/>
    <property type="match status" value="1"/>
</dbReference>
<organism evidence="5 6">
    <name type="scientific">Stenotrophomonas maltophilia</name>
    <name type="common">Pseudomonas maltophilia</name>
    <name type="synonym">Xanthomonas maltophilia</name>
    <dbReference type="NCBI Taxonomy" id="40324"/>
    <lineage>
        <taxon>Bacteria</taxon>
        <taxon>Pseudomonadati</taxon>
        <taxon>Pseudomonadota</taxon>
        <taxon>Gammaproteobacteria</taxon>
        <taxon>Lysobacterales</taxon>
        <taxon>Lysobacteraceae</taxon>
        <taxon>Stenotrophomonas</taxon>
        <taxon>Stenotrophomonas maltophilia group</taxon>
    </lineage>
</organism>
<feature type="domain" description="HTH araC/xylS-type" evidence="4">
    <location>
        <begin position="190"/>
        <end position="287"/>
    </location>
</feature>
<dbReference type="InterPro" id="IPR050204">
    <property type="entry name" value="AraC_XylS_family_regulators"/>
</dbReference>
<dbReference type="PANTHER" id="PTHR46796">
    <property type="entry name" value="HTH-TYPE TRANSCRIPTIONAL ACTIVATOR RHAS-RELATED"/>
    <property type="match status" value="1"/>
</dbReference>
<dbReference type="InterPro" id="IPR032783">
    <property type="entry name" value="AraC_lig"/>
</dbReference>
<dbReference type="EMBL" id="ABLTIR010000236">
    <property type="protein sequence ID" value="EKZ1929382.1"/>
    <property type="molecule type" value="Genomic_DNA"/>
</dbReference>
<dbReference type="Pfam" id="PF12852">
    <property type="entry name" value="Cupin_6"/>
    <property type="match status" value="1"/>
</dbReference>
<dbReference type="GO" id="GO:0003700">
    <property type="term" value="F:DNA-binding transcription factor activity"/>
    <property type="evidence" value="ECO:0007669"/>
    <property type="project" value="InterPro"/>
</dbReference>
<dbReference type="Gene3D" id="1.10.10.60">
    <property type="entry name" value="Homeodomain-like"/>
    <property type="match status" value="1"/>
</dbReference>
<dbReference type="PANTHER" id="PTHR46796:SF7">
    <property type="entry name" value="ARAC FAMILY TRANSCRIPTIONAL REGULATOR"/>
    <property type="match status" value="1"/>
</dbReference>
<keyword evidence="2" id="KW-0238">DNA-binding</keyword>
<evidence type="ECO:0000256" key="2">
    <source>
        <dbReference type="ARBA" id="ARBA00023125"/>
    </source>
</evidence>
<evidence type="ECO:0000256" key="1">
    <source>
        <dbReference type="ARBA" id="ARBA00023015"/>
    </source>
</evidence>
<proteinExistence type="predicted"/>
<dbReference type="SUPFAM" id="SSF46689">
    <property type="entry name" value="Homeodomain-like"/>
    <property type="match status" value="2"/>
</dbReference>
<protein>
    <submittedName>
        <fullName evidence="5">AraC family transcriptional regulator</fullName>
    </submittedName>
</protein>
<dbReference type="GO" id="GO:0043565">
    <property type="term" value="F:sequence-specific DNA binding"/>
    <property type="evidence" value="ECO:0007669"/>
    <property type="project" value="InterPro"/>
</dbReference>
<evidence type="ECO:0000259" key="4">
    <source>
        <dbReference type="PROSITE" id="PS01124"/>
    </source>
</evidence>
<reference evidence="5" key="1">
    <citation type="submission" date="2023-08" db="EMBL/GenBank/DDBJ databases">
        <authorList>
            <consortium name="Clinical and Environmental Microbiology Branch: Whole genome sequencing antimicrobial resistance pathogens in the healthcare setting"/>
        </authorList>
    </citation>
    <scope>NUCLEOTIDE SEQUENCE</scope>
    <source>
        <strain evidence="5">2023CJ-00293</strain>
    </source>
</reference>